<comment type="similarity">
    <text evidence="2">Belongs to the TUBGCP family.</text>
</comment>
<dbReference type="GO" id="GO:0005874">
    <property type="term" value="C:microtubule"/>
    <property type="evidence" value="ECO:0007669"/>
    <property type="project" value="UniProtKB-KW"/>
</dbReference>
<dbReference type="GO" id="GO:0051225">
    <property type="term" value="P:spindle assembly"/>
    <property type="evidence" value="ECO:0007669"/>
    <property type="project" value="TreeGrafter"/>
</dbReference>
<keyword evidence="9" id="KW-1185">Reference proteome</keyword>
<sequence length="1168" mass="124215">MDDPNTCQGVSELLKKLIAVCLPGVHSAQAQARLKRTAFTTLLGLDRDEQVQDLCEEPEEQRLALVQAVLRLHRAGHTQDAEKLEALTEHLQRTALTCPAPSACNGSVAAATAEHSAILALLLSLQGSGDRGRRVQSKRSDGSLLEQLEVMHQPLDGWDAGGNGSRPAQRAACAEAGASVMQMCASMARKPHWQKGKLGQGMPYTAKDSLLSGADLLRAMEAQPEASQAIWEADSSDEESDSDTENRFSNGASDANAVPCMTIGAGTYGSGSLNGQGSLQSAAQLKMRSTGSSGHALWGKSNNGGDKADEGDLARAALLALQGVIPATVFLDRDDLETQELGHASLSRLIRPIVDAGKLRAILDAFLADLASWAGVAGSPGGPCLQGFAAVAEYMLREQTSALQGVAAAVRARRLDELLYCDARLEAGAIQQDPTYLNILSCPDDVTILEVAMHTRGLQAELAVLGSLCGFSCGGSGAALDWRADGLRLLDSLYRQLAAAEACSAPLLQRLFQGAYQPFGEALEAWAFRAEGMPYTSSSFATELPSDLRDLLPEDCQDEACTLMLPEFLQPWKRQVLLAGLQLRLLAGLPHPMCQVATALTSAATAEAAALRAASGARQAMNAWTEADALTDVSLTFDGLRLAKVNAVQEQAVHQRNEVVSEALSELEGAALHQQHASARPQARPAGQCVTGQHASEHADALQTVSIGRTEQRVQADCAVQDALADDTPEAAETRERGTACEQHLSLPWAQPLHAVGRPVPAASEMSQQPAAHSSSLSRLGSSNMQASRATEGARTIGREQEGSRRDRAFSSAANAFASELEACEDAPLPAVIEALVLRRVLAQYACTSRACLGCLAALQLQATLQAIQRYHFMGAGDWADALVSAYCAVGPSLEPHSPYACLSMLDAALQASAAADDSFGSLLLLKSSMPSGSAPKGVLPRAGCSLQLQLDLSWPLTAFLPPAVMRECNEVFEELLGLRSMCWRLGRTWLDCCQHTVAGQSGVDALAEQRLRRLRSFRAAAAQLLTALLAHMLQGLHGRALDPAALNLQGSEDVLAARDAISAWSSAAVQACLLHQGSQPEAALLRPVLAAVGSCLDTVVASMTACDDDMRQAVLSFHVWDGLQRVISRFKDQMRTLARRLRDGSHSKLQNLLLPLLVNDYWVANSQ</sequence>
<reference evidence="8 9" key="1">
    <citation type="submission" date="2023-10" db="EMBL/GenBank/DDBJ databases">
        <authorList>
            <person name="Maclean D."/>
            <person name="Macfadyen A."/>
        </authorList>
    </citation>
    <scope>NUCLEOTIDE SEQUENCE [LARGE SCALE GENOMIC DNA]</scope>
</reference>
<dbReference type="GO" id="GO:0007020">
    <property type="term" value="P:microtubule nucleation"/>
    <property type="evidence" value="ECO:0007669"/>
    <property type="project" value="InterPro"/>
</dbReference>
<name>A0AAV1I8E5_9CHLO</name>
<evidence type="ECO:0000313" key="9">
    <source>
        <dbReference type="Proteomes" id="UP001314263"/>
    </source>
</evidence>
<dbReference type="PANTHER" id="PTHR19302">
    <property type="entry name" value="GAMMA TUBULIN COMPLEX PROTEIN"/>
    <property type="match status" value="1"/>
</dbReference>
<dbReference type="InterPro" id="IPR040457">
    <property type="entry name" value="GCP_C"/>
</dbReference>
<dbReference type="GO" id="GO:0051011">
    <property type="term" value="F:microtubule minus-end binding"/>
    <property type="evidence" value="ECO:0007669"/>
    <property type="project" value="TreeGrafter"/>
</dbReference>
<dbReference type="GO" id="GO:0043015">
    <property type="term" value="F:gamma-tubulin binding"/>
    <property type="evidence" value="ECO:0007669"/>
    <property type="project" value="InterPro"/>
</dbReference>
<comment type="subcellular location">
    <subcellularLocation>
        <location evidence="1">Cytoplasm</location>
        <location evidence="1">Cytoskeleton</location>
    </subcellularLocation>
</comment>
<dbReference type="GO" id="GO:0051321">
    <property type="term" value="P:meiotic cell cycle"/>
    <property type="evidence" value="ECO:0007669"/>
    <property type="project" value="TreeGrafter"/>
</dbReference>
<feature type="region of interest" description="Disordered" evidence="6">
    <location>
        <begin position="760"/>
        <end position="805"/>
    </location>
</feature>
<dbReference type="InterPro" id="IPR007259">
    <property type="entry name" value="GCP"/>
</dbReference>
<gene>
    <name evidence="8" type="ORF">CVIRNUC_006531</name>
</gene>
<protein>
    <recommendedName>
        <fullName evidence="7">Gamma tubulin complex component C-terminal domain-containing protein</fullName>
    </recommendedName>
</protein>
<feature type="domain" description="Gamma tubulin complex component C-terminal" evidence="7">
    <location>
        <begin position="861"/>
        <end position="1163"/>
    </location>
</feature>
<organism evidence="8 9">
    <name type="scientific">Coccomyxa viridis</name>
    <dbReference type="NCBI Taxonomy" id="1274662"/>
    <lineage>
        <taxon>Eukaryota</taxon>
        <taxon>Viridiplantae</taxon>
        <taxon>Chlorophyta</taxon>
        <taxon>core chlorophytes</taxon>
        <taxon>Trebouxiophyceae</taxon>
        <taxon>Trebouxiophyceae incertae sedis</taxon>
        <taxon>Coccomyxaceae</taxon>
        <taxon>Coccomyxa</taxon>
    </lineage>
</organism>
<dbReference type="GO" id="GO:0000922">
    <property type="term" value="C:spindle pole"/>
    <property type="evidence" value="ECO:0007669"/>
    <property type="project" value="InterPro"/>
</dbReference>
<keyword evidence="5" id="KW-0206">Cytoskeleton</keyword>
<evidence type="ECO:0000256" key="2">
    <source>
        <dbReference type="ARBA" id="ARBA00010337"/>
    </source>
</evidence>
<feature type="region of interest" description="Disordered" evidence="6">
    <location>
        <begin position="671"/>
        <end position="695"/>
    </location>
</feature>
<dbReference type="EMBL" id="CAUYUE010000008">
    <property type="protein sequence ID" value="CAK0783332.1"/>
    <property type="molecule type" value="Genomic_DNA"/>
</dbReference>
<dbReference type="InterPro" id="IPR042241">
    <property type="entry name" value="GCP_C_sf"/>
</dbReference>
<keyword evidence="3" id="KW-0963">Cytoplasm</keyword>
<dbReference type="Proteomes" id="UP001314263">
    <property type="component" value="Unassembled WGS sequence"/>
</dbReference>
<dbReference type="GO" id="GO:0000930">
    <property type="term" value="C:gamma-tubulin complex"/>
    <property type="evidence" value="ECO:0007669"/>
    <property type="project" value="TreeGrafter"/>
</dbReference>
<dbReference type="GO" id="GO:0000278">
    <property type="term" value="P:mitotic cell cycle"/>
    <property type="evidence" value="ECO:0007669"/>
    <property type="project" value="TreeGrafter"/>
</dbReference>
<evidence type="ECO:0000256" key="3">
    <source>
        <dbReference type="ARBA" id="ARBA00022490"/>
    </source>
</evidence>
<evidence type="ECO:0000256" key="6">
    <source>
        <dbReference type="SAM" id="MobiDB-lite"/>
    </source>
</evidence>
<evidence type="ECO:0000259" key="7">
    <source>
        <dbReference type="Pfam" id="PF04130"/>
    </source>
</evidence>
<evidence type="ECO:0000256" key="1">
    <source>
        <dbReference type="ARBA" id="ARBA00004245"/>
    </source>
</evidence>
<comment type="caution">
    <text evidence="8">The sequence shown here is derived from an EMBL/GenBank/DDBJ whole genome shotgun (WGS) entry which is preliminary data.</text>
</comment>
<evidence type="ECO:0000313" key="8">
    <source>
        <dbReference type="EMBL" id="CAK0783332.1"/>
    </source>
</evidence>
<dbReference type="PANTHER" id="PTHR19302:SF59">
    <property type="entry name" value="HYPOTHETICAL GAMMA-TUBULIN COMPLEX"/>
    <property type="match status" value="1"/>
</dbReference>
<feature type="compositionally biased region" description="Acidic residues" evidence="6">
    <location>
        <begin position="234"/>
        <end position="243"/>
    </location>
</feature>
<feature type="compositionally biased region" description="Low complexity" evidence="6">
    <location>
        <begin position="774"/>
        <end position="783"/>
    </location>
</feature>
<dbReference type="Pfam" id="PF04130">
    <property type="entry name" value="GCP_C_terminal"/>
    <property type="match status" value="1"/>
</dbReference>
<accession>A0AAV1I8E5</accession>
<evidence type="ECO:0000256" key="5">
    <source>
        <dbReference type="ARBA" id="ARBA00023212"/>
    </source>
</evidence>
<dbReference type="GO" id="GO:0031122">
    <property type="term" value="P:cytoplasmic microtubule organization"/>
    <property type="evidence" value="ECO:0007669"/>
    <property type="project" value="TreeGrafter"/>
</dbReference>
<dbReference type="Gene3D" id="1.20.120.1900">
    <property type="entry name" value="Gamma-tubulin complex, C-terminal domain"/>
    <property type="match status" value="1"/>
</dbReference>
<keyword evidence="4" id="KW-0493">Microtubule</keyword>
<evidence type="ECO:0000256" key="4">
    <source>
        <dbReference type="ARBA" id="ARBA00022701"/>
    </source>
</evidence>
<proteinExistence type="inferred from homology"/>
<feature type="region of interest" description="Disordered" evidence="6">
    <location>
        <begin position="223"/>
        <end position="253"/>
    </location>
</feature>
<dbReference type="AlphaFoldDB" id="A0AAV1I8E5"/>